<reference evidence="1" key="2">
    <citation type="submission" date="2020-07" db="EMBL/GenBank/DDBJ databases">
        <authorList>
            <person name="Vera ALvarez R."/>
            <person name="Arias-Moreno D.M."/>
            <person name="Jimenez-Jacinto V."/>
            <person name="Jimenez-Bremont J.F."/>
            <person name="Swaminathan K."/>
            <person name="Moose S.P."/>
            <person name="Guerrero-Gonzalez M.L."/>
            <person name="Marino-Ramirez L."/>
            <person name="Landsman D."/>
            <person name="Rodriguez-Kessler M."/>
            <person name="Delgado-Sanchez P."/>
        </authorList>
    </citation>
    <scope>NUCLEOTIDE SEQUENCE</scope>
    <source>
        <tissue evidence="1">Cladode</tissue>
    </source>
</reference>
<dbReference type="InterPro" id="IPR050158">
    <property type="entry name" value="Ubiquitin_ubiquitin-like"/>
</dbReference>
<proteinExistence type="predicted"/>
<dbReference type="PANTHER" id="PTHR10666">
    <property type="entry name" value="UBIQUITIN"/>
    <property type="match status" value="1"/>
</dbReference>
<evidence type="ECO:0000313" key="1">
    <source>
        <dbReference type="EMBL" id="MBA4641368.1"/>
    </source>
</evidence>
<accession>A0A7C9DLL3</accession>
<protein>
    <submittedName>
        <fullName evidence="1">Uncharacterized protein</fullName>
    </submittedName>
</protein>
<name>A0A7C9DLL3_OPUST</name>
<dbReference type="AlphaFoldDB" id="A0A7C9DLL3"/>
<dbReference type="Gene3D" id="3.10.20.90">
    <property type="entry name" value="Phosphatidylinositol 3-kinase Catalytic Subunit, Chain A, domain 1"/>
    <property type="match status" value="1"/>
</dbReference>
<organism evidence="1">
    <name type="scientific">Opuntia streptacantha</name>
    <name type="common">Prickly pear cactus</name>
    <name type="synonym">Opuntia cardona</name>
    <dbReference type="NCBI Taxonomy" id="393608"/>
    <lineage>
        <taxon>Eukaryota</taxon>
        <taxon>Viridiplantae</taxon>
        <taxon>Streptophyta</taxon>
        <taxon>Embryophyta</taxon>
        <taxon>Tracheophyta</taxon>
        <taxon>Spermatophyta</taxon>
        <taxon>Magnoliopsida</taxon>
        <taxon>eudicotyledons</taxon>
        <taxon>Gunneridae</taxon>
        <taxon>Pentapetalae</taxon>
        <taxon>Caryophyllales</taxon>
        <taxon>Cactineae</taxon>
        <taxon>Cactaceae</taxon>
        <taxon>Opuntioideae</taxon>
        <taxon>Opuntia</taxon>
    </lineage>
</organism>
<sequence length="300" mass="34224">MKMLKKKENVYWKIARVKVSSCEITANAQGKLQAKFDDGRSLSIYLSVQPRTSESDKRILPVFINNVNPKIQDKRVHRSFLENRYCLVFGGKEVEDGRTADVQSIRKGSTRYLWKVEEKIPRVASTRKCTAIQGIDLSQTLKLLGERSTTTISLSRERREMQMVVDTRSGKTLRLEVELSEGINNMQANIHDEDGRSFSISLSKEKETEIERNRETMMKISVKINGKTIKSEVECSLAIDNVKATIQDKGKELGHSTGSRHSMQKGKRGGEKGLRWILLWLCGLPHKYKAVQDELPQTRK</sequence>
<reference evidence="1" key="1">
    <citation type="journal article" date="2013" name="J. Plant Res.">
        <title>Effect of fungi and light on seed germination of three Opuntia species from semiarid lands of central Mexico.</title>
        <authorList>
            <person name="Delgado-Sanchez P."/>
            <person name="Jimenez-Bremont J.F."/>
            <person name="Guerrero-Gonzalez Mde L."/>
            <person name="Flores J."/>
        </authorList>
    </citation>
    <scope>NUCLEOTIDE SEQUENCE</scope>
    <source>
        <tissue evidence="1">Cladode</tissue>
    </source>
</reference>
<dbReference type="EMBL" id="GISG01123774">
    <property type="protein sequence ID" value="MBA4641368.1"/>
    <property type="molecule type" value="Transcribed_RNA"/>
</dbReference>